<dbReference type="VEuPathDB" id="PiroplasmaDB:BmR1_04g10005"/>
<dbReference type="GeneID" id="33043741"/>
<keyword evidence="4" id="KW-1185">Reference proteome</keyword>
<dbReference type="KEGG" id="bmic:BmR1_04g10005"/>
<feature type="transmembrane region" description="Helical" evidence="1">
    <location>
        <begin position="302"/>
        <end position="324"/>
    </location>
</feature>
<keyword evidence="1" id="KW-0472">Membrane</keyword>
<keyword evidence="1" id="KW-1133">Transmembrane helix</keyword>
<evidence type="ECO:0000313" key="3">
    <source>
        <dbReference type="EMBL" id="CTQ41569.1"/>
    </source>
</evidence>
<feature type="transmembrane region" description="Helical" evidence="1">
    <location>
        <begin position="12"/>
        <end position="36"/>
    </location>
</feature>
<feature type="transmembrane region" description="Helical" evidence="1">
    <location>
        <begin position="172"/>
        <end position="198"/>
    </location>
</feature>
<evidence type="ECO:0008006" key="5">
    <source>
        <dbReference type="Google" id="ProtNLM"/>
    </source>
</evidence>
<dbReference type="RefSeq" id="XP_012649580.1">
    <property type="nucleotide sequence ID" value="XM_012794126.1"/>
</dbReference>
<protein>
    <recommendedName>
        <fullName evidence="5">Nucleoside transporter</fullName>
    </recommendedName>
</protein>
<feature type="transmembrane region" description="Helical" evidence="1">
    <location>
        <begin position="392"/>
        <end position="412"/>
    </location>
</feature>
<feature type="transmembrane region" description="Helical" evidence="1">
    <location>
        <begin position="48"/>
        <end position="70"/>
    </location>
</feature>
<dbReference type="KEGG" id="bmic:BMR1_03g04865"/>
<dbReference type="EMBL" id="LN871598">
    <property type="protein sequence ID" value="CTQ41569.1"/>
    <property type="molecule type" value="Genomic_DNA"/>
</dbReference>
<dbReference type="AlphaFoldDB" id="A0A0K3APH7"/>
<proteinExistence type="predicted"/>
<evidence type="ECO:0000256" key="1">
    <source>
        <dbReference type="SAM" id="Phobius"/>
    </source>
</evidence>
<reference evidence="3 4" key="4">
    <citation type="journal article" date="2016" name="Sci. Rep.">
        <title>Genome-wide diversity and gene expression profiling of Babesia microti isolates identify polymorphic genes that mediate host-pathogen interactions.</title>
        <authorList>
            <person name="Silva J.C."/>
            <person name="Cornillot E."/>
            <person name="McCracken C."/>
            <person name="Usmani-Brown S."/>
            <person name="Dwivedi A."/>
            <person name="Ifeonu O.O."/>
            <person name="Crabtree J."/>
            <person name="Gotia H.T."/>
            <person name="Virji A.Z."/>
            <person name="Reynes C."/>
            <person name="Colinge J."/>
            <person name="Kumar V."/>
            <person name="Lawres L."/>
            <person name="Pazzi J.E."/>
            <person name="Pablo J.V."/>
            <person name="Hung C."/>
            <person name="Brancato J."/>
            <person name="Kumari P."/>
            <person name="Orvis J."/>
            <person name="Tretina K."/>
            <person name="Chibucos M."/>
            <person name="Ott S."/>
            <person name="Sadzewicz L."/>
            <person name="Sengamalay N."/>
            <person name="Shetty A.C."/>
            <person name="Su Q."/>
            <person name="Tallon L."/>
            <person name="Fraser C.M."/>
            <person name="Frutos R."/>
            <person name="Molina D.M."/>
            <person name="Krause P.J."/>
            <person name="Ben Mamoun C."/>
        </authorList>
    </citation>
    <scope>NUCLEOTIDE SEQUENCE [LARGE SCALE GENOMIC DNA]</scope>
    <source>
        <strain evidence="3 4">RI</strain>
    </source>
</reference>
<dbReference type="Proteomes" id="UP000002899">
    <property type="component" value="Chromosome IV"/>
</dbReference>
<feature type="transmembrane region" description="Helical" evidence="1">
    <location>
        <begin position="142"/>
        <end position="160"/>
    </location>
</feature>
<feature type="transmembrane region" description="Helical" evidence="1">
    <location>
        <begin position="227"/>
        <end position="251"/>
    </location>
</feature>
<name>A0A0K3APH7_BABMR</name>
<feature type="transmembrane region" description="Helical" evidence="1">
    <location>
        <begin position="76"/>
        <end position="100"/>
    </location>
</feature>
<keyword evidence="1" id="KW-0812">Transmembrane</keyword>
<dbReference type="RefSeq" id="XP_021337227.1">
    <property type="nucleotide sequence ID" value="XM_021482315.1"/>
</dbReference>
<dbReference type="EMBL" id="LN871599">
    <property type="protein sequence ID" value="CTQ40599.1"/>
    <property type="molecule type" value="Genomic_DNA"/>
</dbReference>
<sequence length="414" mass="45557">MEGKGGTLKGALTYPLFFFSSLALTLYIPICCIMPIRVAEHFCVDNFIDSTILSYSIANTTVSAIISFFGGMKYGHYIFCLSLGSNSLIFATFMIVIKFVEGNTGKYLYIILMSFSGAFHALGYTTSVPIALKMYSPNGSSFNFGLLSGFVSFAFIFEYIEKTFNFDDRDEALKILLIFHSVPIILSIIITPIVYYLITIKFIVPDTSTSGNGFFVAINGIKKAYPASLSACLSIGVEIFFIPAIIPYAIGVNIDDAICIIKYDSVSMLVSSLFAFILSSLSQQNTNDDGRTEYKHGVDSKLFYFVLCFLTLTRIALLIPALFFDEERDRSVLTNYIKCIVLYSGFVHGISVGLGFDGIFPLNVTGLIKDGTDNESYKSGVSSAVRAAELTAILFSCSITFASICTKLYFLINK</sequence>
<dbReference type="Proteomes" id="UP000002899">
    <property type="component" value="Chromosome III"/>
</dbReference>
<accession>A0A0K3APH7</accession>
<dbReference type="GeneID" id="24425618"/>
<reference evidence="3" key="2">
    <citation type="submission" date="2012-02" db="EMBL/GenBank/DDBJ databases">
        <authorList>
            <person name="Feng W."/>
            <person name="Liu Z."/>
            <person name="Li S."/>
            <person name="Tang W."/>
            <person name="Yang J."/>
        </authorList>
    </citation>
    <scope>NUCLEOTIDE SEQUENCE</scope>
    <source>
        <strain evidence="3">RI</strain>
    </source>
</reference>
<reference evidence="3 4" key="1">
    <citation type="journal article" date="2012" name="Nucleic Acids Res.">
        <title>Sequencing of the smallest Apicomplexan genome from the human pathogen Babesia microti.</title>
        <authorList>
            <person name="Cornillot E."/>
            <person name="Hadj-Kaddour K."/>
            <person name="Dassouli A."/>
            <person name="Noel B."/>
            <person name="Ranwez V."/>
            <person name="Vacherie B."/>
            <person name="Augagneur Y."/>
            <person name="Bres V."/>
            <person name="Duclos A."/>
            <person name="Randazzo S."/>
            <person name="Carcy B."/>
            <person name="Debierre-Grockiego F."/>
            <person name="Delbecq S."/>
            <person name="Moubri-Menage K."/>
            <person name="Shams-Eldin H."/>
            <person name="Usmani-Brown S."/>
            <person name="Bringaud F."/>
            <person name="Wincker P."/>
            <person name="Vivares C.P."/>
            <person name="Schwarz R.T."/>
            <person name="Schetters T.P."/>
            <person name="Krause P.J."/>
            <person name="Gorenflot A."/>
            <person name="Berry V."/>
            <person name="Barbe V."/>
            <person name="Ben Mamoun C."/>
        </authorList>
    </citation>
    <scope>NUCLEOTIDE SEQUENCE [LARGE SCALE GENOMIC DNA]</scope>
    <source>
        <strain evidence="3 4">RI</strain>
    </source>
</reference>
<organism evidence="3 4">
    <name type="scientific">Babesia microti (strain RI)</name>
    <dbReference type="NCBI Taxonomy" id="1133968"/>
    <lineage>
        <taxon>Eukaryota</taxon>
        <taxon>Sar</taxon>
        <taxon>Alveolata</taxon>
        <taxon>Apicomplexa</taxon>
        <taxon>Aconoidasida</taxon>
        <taxon>Piroplasmida</taxon>
        <taxon>Babesiidae</taxon>
        <taxon>Babesia</taxon>
    </lineage>
</organism>
<gene>
    <name evidence="3" type="ORF">BMR1_03g04865</name>
    <name evidence="2" type="ORF">BmR1_04g10005</name>
</gene>
<feature type="transmembrane region" description="Helical" evidence="1">
    <location>
        <begin position="263"/>
        <end position="282"/>
    </location>
</feature>
<feature type="transmembrane region" description="Helical" evidence="1">
    <location>
        <begin position="107"/>
        <end position="130"/>
    </location>
</feature>
<evidence type="ECO:0000313" key="2">
    <source>
        <dbReference type="EMBL" id="CTQ40599.1"/>
    </source>
</evidence>
<dbReference type="VEuPathDB" id="PiroplasmaDB:BMR1_03g04865"/>
<evidence type="ECO:0000313" key="4">
    <source>
        <dbReference type="Proteomes" id="UP000002899"/>
    </source>
</evidence>
<reference evidence="3 4" key="3">
    <citation type="journal article" date="2013" name="PLoS ONE">
        <title>Whole genome mapping and re-organization of the nuclear and mitochondrial genomes of Babesia microti isolates.</title>
        <authorList>
            <person name="Cornillot E."/>
            <person name="Dassouli A."/>
            <person name="Garg A."/>
            <person name="Pachikara N."/>
            <person name="Randazzo S."/>
            <person name="Depoix D."/>
            <person name="Carcy B."/>
            <person name="Delbecq S."/>
            <person name="Frutos R."/>
            <person name="Silva J.C."/>
            <person name="Sutton R."/>
            <person name="Krause P.J."/>
            <person name="Mamoun C.B."/>
        </authorList>
    </citation>
    <scope>NUCLEOTIDE SEQUENCE</scope>
    <source>
        <strain evidence="3 4">RI</strain>
    </source>
</reference>